<proteinExistence type="predicted"/>
<name>A0AAW0B6S8_9AGAR</name>
<sequence length="260" mass="29624">MAFLEDSLHIHSPGHIVWRQLLGCSDYVNNRDIYVFHADHIPPQSWLKVATITRKKSETIACLLASLVECDHIQLVHDATHGTYDSLQHLSGGPAKRKELHTLKKLVSQRQQELGLRVFSCAPPETVNHNDTNMTTKNTIFTAQQYIGRPNSRQGTLPHQSKDGKQNLSKHVQCIPNPEPQLRYRKAGIPRPLMTMTQHVRSLFKAGGTSPTRKKLRIPLYHKKRQWGLSGQRAYTQKENGEQDYSAMEPLRTLMPNSEL</sequence>
<evidence type="ECO:0000313" key="2">
    <source>
        <dbReference type="Proteomes" id="UP001383192"/>
    </source>
</evidence>
<reference evidence="1 2" key="1">
    <citation type="submission" date="2024-01" db="EMBL/GenBank/DDBJ databases">
        <title>A draft genome for a cacao thread blight-causing isolate of Paramarasmius palmivorus.</title>
        <authorList>
            <person name="Baruah I.K."/>
            <person name="Bukari Y."/>
            <person name="Amoako-Attah I."/>
            <person name="Meinhardt L.W."/>
            <person name="Bailey B.A."/>
            <person name="Cohen S.P."/>
        </authorList>
    </citation>
    <scope>NUCLEOTIDE SEQUENCE [LARGE SCALE GENOMIC DNA]</scope>
    <source>
        <strain evidence="1 2">GH-12</strain>
    </source>
</reference>
<gene>
    <name evidence="1" type="ORF">VNI00_017483</name>
</gene>
<comment type="caution">
    <text evidence="1">The sequence shown here is derived from an EMBL/GenBank/DDBJ whole genome shotgun (WGS) entry which is preliminary data.</text>
</comment>
<keyword evidence="2" id="KW-1185">Reference proteome</keyword>
<dbReference type="Proteomes" id="UP001383192">
    <property type="component" value="Unassembled WGS sequence"/>
</dbReference>
<evidence type="ECO:0000313" key="1">
    <source>
        <dbReference type="EMBL" id="KAK7021308.1"/>
    </source>
</evidence>
<accession>A0AAW0B6S8</accession>
<organism evidence="1 2">
    <name type="scientific">Paramarasmius palmivorus</name>
    <dbReference type="NCBI Taxonomy" id="297713"/>
    <lineage>
        <taxon>Eukaryota</taxon>
        <taxon>Fungi</taxon>
        <taxon>Dikarya</taxon>
        <taxon>Basidiomycota</taxon>
        <taxon>Agaricomycotina</taxon>
        <taxon>Agaricomycetes</taxon>
        <taxon>Agaricomycetidae</taxon>
        <taxon>Agaricales</taxon>
        <taxon>Marasmiineae</taxon>
        <taxon>Marasmiaceae</taxon>
        <taxon>Paramarasmius</taxon>
    </lineage>
</organism>
<dbReference type="AlphaFoldDB" id="A0AAW0B6S8"/>
<protein>
    <submittedName>
        <fullName evidence="1">Uncharacterized protein</fullName>
    </submittedName>
</protein>
<dbReference type="EMBL" id="JAYKXP010000173">
    <property type="protein sequence ID" value="KAK7021308.1"/>
    <property type="molecule type" value="Genomic_DNA"/>
</dbReference>